<evidence type="ECO:0000313" key="4">
    <source>
        <dbReference type="Proteomes" id="UP000749646"/>
    </source>
</evidence>
<keyword evidence="1" id="KW-0547">Nucleotide-binding</keyword>
<dbReference type="PANTHER" id="PTHR11815">
    <property type="entry name" value="SUCCINYL-COA SYNTHETASE BETA CHAIN"/>
    <property type="match status" value="1"/>
</dbReference>
<proteinExistence type="predicted"/>
<dbReference type="GO" id="GO:0042709">
    <property type="term" value="C:succinate-CoA ligase complex"/>
    <property type="evidence" value="ECO:0007669"/>
    <property type="project" value="TreeGrafter"/>
</dbReference>
<dbReference type="EMBL" id="JAAAHW010009494">
    <property type="protein sequence ID" value="KAF9939958.1"/>
    <property type="molecule type" value="Genomic_DNA"/>
</dbReference>
<dbReference type="Pfam" id="PF00549">
    <property type="entry name" value="Ligase_CoA"/>
    <property type="match status" value="1"/>
</dbReference>
<dbReference type="GO" id="GO:0000166">
    <property type="term" value="F:nucleotide binding"/>
    <property type="evidence" value="ECO:0007669"/>
    <property type="project" value="UniProtKB-KW"/>
</dbReference>
<protein>
    <submittedName>
        <fullName evidence="3">Beta' subunit</fullName>
    </submittedName>
</protein>
<comment type="caution">
    <text evidence="3">The sequence shown here is derived from an EMBL/GenBank/DDBJ whole genome shotgun (WGS) entry which is preliminary data.</text>
</comment>
<evidence type="ECO:0000313" key="3">
    <source>
        <dbReference type="EMBL" id="KAF9939958.1"/>
    </source>
</evidence>
<dbReference type="GO" id="GO:0005739">
    <property type="term" value="C:mitochondrion"/>
    <property type="evidence" value="ECO:0007669"/>
    <property type="project" value="TreeGrafter"/>
</dbReference>
<sequence>MNVAAQQQKRFLSVHEYLSMELLQKQGIKTHRGGVAKQAPRLSRLLKGTEDMVIKAVVAKLHGGEPVNFLDVGGATAEQVTEAFKIISSDPRVTIIFTNIFGVRLQGTEVDEAKKLIADSGLHIITSDDLDDAASKSVKLSKLVNMARKAKINVSFELPI</sequence>
<evidence type="ECO:0000256" key="1">
    <source>
        <dbReference type="ARBA" id="ARBA00022741"/>
    </source>
</evidence>
<name>A0A9P6IQT2_9FUNG</name>
<dbReference type="InterPro" id="IPR016102">
    <property type="entry name" value="Succinyl-CoA_synth-like"/>
</dbReference>
<evidence type="ECO:0000259" key="2">
    <source>
        <dbReference type="Pfam" id="PF00549"/>
    </source>
</evidence>
<dbReference type="GO" id="GO:0004775">
    <property type="term" value="F:succinate-CoA ligase (ADP-forming) activity"/>
    <property type="evidence" value="ECO:0007669"/>
    <property type="project" value="TreeGrafter"/>
</dbReference>
<dbReference type="SUPFAM" id="SSF52210">
    <property type="entry name" value="Succinyl-CoA synthetase domains"/>
    <property type="match status" value="1"/>
</dbReference>
<dbReference type="PANTHER" id="PTHR11815:SF10">
    <property type="entry name" value="SUCCINATE--COA LIGASE [GDP-FORMING] SUBUNIT BETA, MITOCHONDRIAL"/>
    <property type="match status" value="1"/>
</dbReference>
<keyword evidence="4" id="KW-1185">Reference proteome</keyword>
<feature type="domain" description="ATP-citrate synthase/succinyl-CoA ligase C-terminal" evidence="2">
    <location>
        <begin position="58"/>
        <end position="102"/>
    </location>
</feature>
<organism evidence="3 4">
    <name type="scientific">Modicella reniformis</name>
    <dbReference type="NCBI Taxonomy" id="1440133"/>
    <lineage>
        <taxon>Eukaryota</taxon>
        <taxon>Fungi</taxon>
        <taxon>Fungi incertae sedis</taxon>
        <taxon>Mucoromycota</taxon>
        <taxon>Mortierellomycotina</taxon>
        <taxon>Mortierellomycetes</taxon>
        <taxon>Mortierellales</taxon>
        <taxon>Mortierellaceae</taxon>
        <taxon>Modicella</taxon>
    </lineage>
</organism>
<dbReference type="GO" id="GO:0006104">
    <property type="term" value="P:succinyl-CoA metabolic process"/>
    <property type="evidence" value="ECO:0007669"/>
    <property type="project" value="TreeGrafter"/>
</dbReference>
<dbReference type="AlphaFoldDB" id="A0A9P6IQT2"/>
<reference evidence="3" key="1">
    <citation type="journal article" date="2020" name="Fungal Divers.">
        <title>Resolving the Mortierellaceae phylogeny through synthesis of multi-gene phylogenetics and phylogenomics.</title>
        <authorList>
            <person name="Vandepol N."/>
            <person name="Liber J."/>
            <person name="Desiro A."/>
            <person name="Na H."/>
            <person name="Kennedy M."/>
            <person name="Barry K."/>
            <person name="Grigoriev I.V."/>
            <person name="Miller A.N."/>
            <person name="O'Donnell K."/>
            <person name="Stajich J.E."/>
            <person name="Bonito G."/>
        </authorList>
    </citation>
    <scope>NUCLEOTIDE SEQUENCE</scope>
    <source>
        <strain evidence="3">MES-2147</strain>
    </source>
</reference>
<accession>A0A9P6IQT2</accession>
<gene>
    <name evidence="3" type="primary">SUCLA2</name>
    <name evidence="3" type="ORF">BGZ65_008921</name>
</gene>
<dbReference type="Proteomes" id="UP000749646">
    <property type="component" value="Unassembled WGS sequence"/>
</dbReference>
<dbReference type="InterPro" id="IPR005811">
    <property type="entry name" value="SUCC_ACL_C"/>
</dbReference>
<dbReference type="OrthoDB" id="1552at2759"/>
<dbReference type="Gene3D" id="3.40.50.261">
    <property type="entry name" value="Succinyl-CoA synthetase domains"/>
    <property type="match status" value="2"/>
</dbReference>
<dbReference type="GO" id="GO:0006099">
    <property type="term" value="P:tricarboxylic acid cycle"/>
    <property type="evidence" value="ECO:0007669"/>
    <property type="project" value="TreeGrafter"/>
</dbReference>